<dbReference type="PANTHER" id="PTHR42866:SF2">
    <property type="entry name" value="3-DEOXY-MANNO-OCTULOSONATE CYTIDYLYLTRANSFERASE, MITOCHONDRIAL"/>
    <property type="match status" value="1"/>
</dbReference>
<dbReference type="NCBIfam" id="NF003952">
    <property type="entry name" value="PRK05450.1-5"/>
    <property type="match status" value="1"/>
</dbReference>
<evidence type="ECO:0000256" key="2">
    <source>
        <dbReference type="ARBA" id="ARBA00022695"/>
    </source>
</evidence>
<organism evidence="4 5">
    <name type="scientific">Mycolicibacterium aurum</name>
    <name type="common">Mycobacterium aurum</name>
    <dbReference type="NCBI Taxonomy" id="1791"/>
    <lineage>
        <taxon>Bacteria</taxon>
        <taxon>Bacillati</taxon>
        <taxon>Actinomycetota</taxon>
        <taxon>Actinomycetes</taxon>
        <taxon>Mycobacteriales</taxon>
        <taxon>Mycobacteriaceae</taxon>
        <taxon>Mycolicibacterium</taxon>
    </lineage>
</organism>
<dbReference type="Proteomes" id="UP000279306">
    <property type="component" value="Chromosome"/>
</dbReference>
<keyword evidence="3" id="KW-0448">Lipopolysaccharide biosynthesis</keyword>
<proteinExistence type="predicted"/>
<dbReference type="GO" id="GO:0008690">
    <property type="term" value="F:3-deoxy-manno-octulosonate cytidylyltransferase activity"/>
    <property type="evidence" value="ECO:0007669"/>
    <property type="project" value="UniProtKB-EC"/>
</dbReference>
<evidence type="ECO:0000256" key="1">
    <source>
        <dbReference type="ARBA" id="ARBA00022679"/>
    </source>
</evidence>
<dbReference type="STRING" id="1791.GCA_001049355_00359"/>
<keyword evidence="5" id="KW-1185">Reference proteome</keyword>
<gene>
    <name evidence="4" type="primary">kpsU</name>
    <name evidence="4" type="ORF">NCTC10437_01406</name>
</gene>
<dbReference type="InterPro" id="IPR029044">
    <property type="entry name" value="Nucleotide-diphossugar_trans"/>
</dbReference>
<dbReference type="GO" id="GO:0009103">
    <property type="term" value="P:lipopolysaccharide biosynthetic process"/>
    <property type="evidence" value="ECO:0007669"/>
    <property type="project" value="UniProtKB-KW"/>
</dbReference>
<dbReference type="Gene3D" id="3.90.550.10">
    <property type="entry name" value="Spore Coat Polysaccharide Biosynthesis Protein SpsA, Chain A"/>
    <property type="match status" value="1"/>
</dbReference>
<dbReference type="PANTHER" id="PTHR42866">
    <property type="entry name" value="3-DEOXY-MANNO-OCTULOSONATE CYTIDYLYLTRANSFERASE"/>
    <property type="match status" value="1"/>
</dbReference>
<keyword evidence="1 4" id="KW-0808">Transferase</keyword>
<protein>
    <submittedName>
        <fullName evidence="4">3-deoxy-manno-octulosonate cytidylyltransferase</fullName>
        <ecNumber evidence="4">2.7.7.38</ecNumber>
    </submittedName>
</protein>
<sequence length="224" mass="25055">MVWWVYQQALKANFLSDVVIATDDRRILEVCTRLDMKAVMTSPEHRTSTERVLEVARSDSADLYVCINGDEPLISPLCIDAVIPNKVSTEVEVLNIMAPIRSTAELIDPTNIKVVVDTNGNAMYFSRSVIPHHKTGTLENSLSEFTYFKHVGVLAYTRGALELFAAEPRRSAEEVEDINELRFLEAGVAIRMVPFESGGSISVDVPADLEFARTVLERKLRNQL</sequence>
<dbReference type="EMBL" id="LR134356">
    <property type="protein sequence ID" value="VEG52332.1"/>
    <property type="molecule type" value="Genomic_DNA"/>
</dbReference>
<keyword evidence="2 4" id="KW-0548">Nucleotidyltransferase</keyword>
<accession>A0A3S4VPE1</accession>
<reference evidence="4 5" key="1">
    <citation type="submission" date="2018-12" db="EMBL/GenBank/DDBJ databases">
        <authorList>
            <consortium name="Pathogen Informatics"/>
        </authorList>
    </citation>
    <scope>NUCLEOTIDE SEQUENCE [LARGE SCALE GENOMIC DNA]</scope>
    <source>
        <strain evidence="4 5">NCTC10437</strain>
    </source>
</reference>
<dbReference type="AlphaFoldDB" id="A0A3S4VPE1"/>
<evidence type="ECO:0000256" key="3">
    <source>
        <dbReference type="ARBA" id="ARBA00022985"/>
    </source>
</evidence>
<dbReference type="SUPFAM" id="SSF53448">
    <property type="entry name" value="Nucleotide-diphospho-sugar transferases"/>
    <property type="match status" value="1"/>
</dbReference>
<dbReference type="InterPro" id="IPR003329">
    <property type="entry name" value="Cytidylyl_trans"/>
</dbReference>
<dbReference type="Pfam" id="PF02348">
    <property type="entry name" value="CTP_transf_3"/>
    <property type="match status" value="1"/>
</dbReference>
<evidence type="ECO:0000313" key="5">
    <source>
        <dbReference type="Proteomes" id="UP000279306"/>
    </source>
</evidence>
<dbReference type="KEGG" id="mauu:NCTC10437_01406"/>
<name>A0A3S4VPE1_MYCAU</name>
<dbReference type="EC" id="2.7.7.38" evidence="4"/>
<evidence type="ECO:0000313" key="4">
    <source>
        <dbReference type="EMBL" id="VEG52332.1"/>
    </source>
</evidence>
<dbReference type="GO" id="GO:0005829">
    <property type="term" value="C:cytosol"/>
    <property type="evidence" value="ECO:0007669"/>
    <property type="project" value="TreeGrafter"/>
</dbReference>